<accession>A0A9Q3QDC2</accession>
<comment type="caution">
    <text evidence="3">The sequence shown here is derived from an EMBL/GenBank/DDBJ whole genome shotgun (WGS) entry which is preliminary data.</text>
</comment>
<feature type="coiled-coil region" evidence="1">
    <location>
        <begin position="971"/>
        <end position="1119"/>
    </location>
</feature>
<evidence type="ECO:0000313" key="3">
    <source>
        <dbReference type="EMBL" id="MBW0602294.1"/>
    </source>
</evidence>
<name>A0A9Q3QDC2_9BACT</name>
<keyword evidence="1" id="KW-0175">Coiled coil</keyword>
<evidence type="ECO:0000256" key="2">
    <source>
        <dbReference type="SAM" id="Phobius"/>
    </source>
</evidence>
<keyword evidence="2" id="KW-0812">Transmembrane</keyword>
<dbReference type="EMBL" id="JABZFG010000001">
    <property type="protein sequence ID" value="MBW0602294.1"/>
    <property type="molecule type" value="Genomic_DNA"/>
</dbReference>
<sequence length="2815" mass="323802">MKEIKNKKNKKIAIVTLSATAGVAAGVAIGTGIFTALLRVKNSEKSDIKFNNPIDELKNKRDEILKFITENGSENISDELFKKLNEFNSVIDKNSSLSADQILKMLNDSEYLLAFEKIRVAIKNEQDPEQSINNLKKLFKDDAIRNRASSIIQDYNQRIKQAKSKEDKLALVDQLENTLKDLYNEQTLINSRLDKAVINANGLLKDPNFKISEDLKSQIEGLLNKISKLENIDANTSEILADRLENLVDKALNENSIYNNEFEKLRNKANSALENLSTQDLDSKVKENIAKQIKDLVGSASKKPSEENFFLNFDLLNKKLDQIIDSSTLYAKPIEELQQKFDQELTNQFQFRSNESKIEEKYNQLINTLNENVSNNKDELIQNINKLNDSKNKIDALRKKYDATSENIKNLIKEKKLPASFNDLLNKIYDESAKSNENFDDLDFDQSIKFFDEQLGKFNSNIQSQLELKDEIDNQLKDIEELQKYGLNVNQDELNEIKNEFSKLKTLSPENETEFNKMFDKYNELSSRLKDAHKNELNQLIKANEEFLTKDYIGDDVKKQLNDILIASRPLADPSSSSTVSQIKPKEQLLRDFLKENQKLQNRNEYNNDIDNIWNNTTNDLKDQSEEGNIKNSINNFFNNIKEEINSINDNNELTNDQKLELMDQLEERAKKAQEKNQDIKDYVDTVNKAIELTDEKDPLLRQALNQTVKDIYTEINNNNKKFNQLDELDVKKLNTNLEDKLKEYQELKDAIVNNRLYEDTLNKINYAFVNERENDVDTPMQAALKNKLNELKEKLDNPNLDEQTKNDVLNQMLTLRGNVDDAHALEVSNNKLKSEIKNTDFYDFGDHKPVQTIESAKDLTNYVDNLINSEAQNADIIISTKDDNNSSKLKDKLNEIQNKSDELNKKVAINNLLNAIEHIKPNITDYEGAPFEEINKSIQDMIDESEKYTSENTTKSTNEINDFRFKAEGIIELAQSLKNIQDQIKTLKENDREFILERLTKVALANKINPNDSFATIQEKNQNIRNAITQINDQIKAENALKELENVYPSFDSVDGRKIYQDEENKTKEKLEELKNKYRNIVNDDSIVNKNSELISLVTEINKEVNNAQSRKDAIDKEWNDKVSQINDEINKFKEKSIRDDVNATHLSKIADQFNQLIDDSNKKVTTLNDLDELKSKIAFEYAKDELDAAKRVVEDFMQNEFSNDPAVAEQKAKYQANIQKTLDDIYNNTTANPDATKEDYDNARFLINQIKDYATNTSDILKRIKILDEDAKKAPEERKYSTDSTPLKDAMDKNQLEFNPQDPEGFASELKDLKDKTQNIKKAYQESLIFDDLKNELLAKISQFKDKVNENISEQRDDSTFKSTINATIDKIKEKVNAVRYDQQDPENSDLDKAKKELITIENDLLNNLQQNIDKIQQASESARLAQNAIDQISATTKPSSIQTKFKDKLNQLAKQQRQTFNGENINYSEIDSTTNKINSLILILNNIKEFDNKYTTLEQKIQNNLTLETVEVTNQTTPIRDQVTLNPTESKNKINKFKTQLREQMDAIGGSDLETINTREIFNINKNLTAFSSLIDNIISKIAKYNSIKNKTNETNEASESKIYQWSAKYLGDSIIKSALVELNYTEANLNSLSTILDVESATKERIFNDRVEDFKYVVNNKTQTLAKFSEANKQSETHNELKDKLVKKYDEVIQDLAYNGTKDTDKELDTTTNKIKDKSEYSFTSDVDQQANQLLKFSSDKKQALDLIHNQVNRYIQSADLINSKILAAGQPYQTLKNNTEYNSLDIISAFITRTEELVKLNKDAWVVDVSPVSLTSKLDDLDKYILRIDLLNSYAKDKIQLAKDVTANTITAEEAKPLEKIITNLENEINAIVGNRTLSYYDSLKTKYLTGNADSSLKKAKYNTIKLKEEIVKAEKVKQKYLDYNNANSTFVESTQMQALYTKLDQIIEKAKLNNLNIETRSERDKERSIFDISDSAFGIIAELQDRKYTEAKETLLNANKLNEYMTSEYSSITVNHPKLSTYEQNAINGLSALQKPSLTDYEAIGNMNTLITKSLEEMKNQKTALFDYERKLVKTSIDRSKLYRDLFKNGDGNGYSSDTLRKIANVTEQQYNSLDQALTSVGDNVNIPDEETHYQDENYKTHIVQDIRSKKIEIDNAYNDIKRTSRIKISELKLGFDRFKQELTTDGANGTQTLKQLIASEARFKGNGTETLITDYTNKATAIPEITTIETTQEEQNADFNEVFRKYKDYLKKLVDANNSYQNLLYKDSTNSLRTKLDSYIENRKDTDTLLRFIASSNYDSRSENSADNSPFKSIIDIYDAQYNLIKNTIDEYKKQIAIDSKASINESIYYLSSAYKSTIRFRDWLTQRTNFASFFRALDEPVNNTNTQLYNYSEIKEGVVSEDFIKDFENVASRNPEKITIDGVEKTAVLVNNSQEILNYFNAYSIVKSQNSNNIFNPNTMKVYIYKNNPNDKWFDYVLQTDTRYKNIKYNIAIIFDKTIANNSIFGDIPNMTFNYPNVQTRFKTIEYAVIDKSKFPFEYKHDDKNSLNTSYNAKSIFKYDEAGWSESNALSKLLNDFYIYTPAGKTFATLDYSTTKQVNYTKDKSVTLPTGPLNDTNGMYFNGELDGTKTIGRNSYTSDSDIKLSFISTYSADNHGNRAWLPVAAVLPVFKDLGNDKKELKLYMLKWQFEPGKPIFKENTSTTDYTYSRSFLPMGYWESESFIISPKKYDNETYILSSDSVEQKRQKVLKFANIVIPEMSDKREDITSPTGRWTSEKLSNDFKVWSNSLPSLFKELNIVIKLNKGYE</sequence>
<organism evidence="3 4">
    <name type="scientific">Mycoplasmopsis anatis</name>
    <dbReference type="NCBI Taxonomy" id="171279"/>
    <lineage>
        <taxon>Bacteria</taxon>
        <taxon>Bacillati</taxon>
        <taxon>Mycoplasmatota</taxon>
        <taxon>Mycoplasmoidales</taxon>
        <taxon>Metamycoplasmataceae</taxon>
        <taxon>Mycoplasmopsis</taxon>
    </lineage>
</organism>
<proteinExistence type="predicted"/>
<feature type="coiled-coil region" evidence="1">
    <location>
        <begin position="638"/>
        <end position="683"/>
    </location>
</feature>
<keyword evidence="2" id="KW-0472">Membrane</keyword>
<feature type="coiled-coil region" evidence="1">
    <location>
        <begin position="1401"/>
        <end position="1428"/>
    </location>
</feature>
<dbReference type="RefSeq" id="WP_218743483.1">
    <property type="nucleotide sequence ID" value="NZ_JABZFG010000001.1"/>
</dbReference>
<dbReference type="Proteomes" id="UP000746160">
    <property type="component" value="Unassembled WGS sequence"/>
</dbReference>
<feature type="transmembrane region" description="Helical" evidence="2">
    <location>
        <begin position="12"/>
        <end position="38"/>
    </location>
</feature>
<evidence type="ECO:0000256" key="1">
    <source>
        <dbReference type="SAM" id="Coils"/>
    </source>
</evidence>
<feature type="coiled-coil region" evidence="1">
    <location>
        <begin position="359"/>
        <end position="414"/>
    </location>
</feature>
<gene>
    <name evidence="3" type="ORF">MADP07_00001</name>
</gene>
<evidence type="ECO:0000313" key="4">
    <source>
        <dbReference type="Proteomes" id="UP000746160"/>
    </source>
</evidence>
<protein>
    <submittedName>
        <fullName evidence="3">Uncharacterized protein</fullName>
    </submittedName>
</protein>
<feature type="coiled-coil region" evidence="1">
    <location>
        <begin position="145"/>
        <end position="279"/>
    </location>
</feature>
<reference evidence="3" key="1">
    <citation type="journal article" date="2021" name="Genes Genomics">
        <title>Comparative genomic analysis of Mycoplasma anatis strains.</title>
        <authorList>
            <person name="Zhou Q."/>
            <person name="Mai K."/>
            <person name="Yang D."/>
            <person name="Liu J."/>
            <person name="Yan Z."/>
            <person name="Luo C."/>
            <person name="Tan Y."/>
            <person name="Cao S."/>
            <person name="Zhou Q."/>
            <person name="Chen L."/>
            <person name="Chen F."/>
        </authorList>
    </citation>
    <scope>NUCLEOTIDE SEQUENCE</scope>
    <source>
        <strain evidence="3">DP07</strain>
    </source>
</reference>
<keyword evidence="2" id="KW-1133">Transmembrane helix</keyword>
<feature type="coiled-coil region" evidence="1">
    <location>
        <begin position="462"/>
        <end position="550"/>
    </location>
</feature>